<dbReference type="HAMAP" id="MF_04137">
    <property type="entry name" value="I_SPANIN_LAMBDA"/>
    <property type="match status" value="1"/>
</dbReference>
<name>A0A3R9EGM0_9ENTR</name>
<dbReference type="InterPro" id="IPR004929">
    <property type="entry name" value="I-spanin"/>
</dbReference>
<dbReference type="Proteomes" id="UP000275331">
    <property type="component" value="Unassembled WGS sequence"/>
</dbReference>
<keyword evidence="1" id="KW-0175">Coiled coil</keyword>
<proteinExistence type="inferred from homology"/>
<protein>
    <submittedName>
        <fullName evidence="2">Lysis protein</fullName>
    </submittedName>
</protein>
<gene>
    <name evidence="2" type="ORF">EGT71_19675</name>
</gene>
<organism evidence="2 3">
    <name type="scientific">Atlantibacter subterraneus</name>
    <dbReference type="NCBI Taxonomy" id="255519"/>
    <lineage>
        <taxon>Bacteria</taxon>
        <taxon>Pseudomonadati</taxon>
        <taxon>Pseudomonadota</taxon>
        <taxon>Gammaproteobacteria</taxon>
        <taxon>Enterobacterales</taxon>
        <taxon>Enterobacteriaceae</taxon>
        <taxon>Atlantibacter</taxon>
    </lineage>
</organism>
<reference evidence="2 3" key="1">
    <citation type="submission" date="2018-10" db="EMBL/GenBank/DDBJ databases">
        <title>Transmission dynamics of multidrug resistant bacteria on intensive care unit surfaces.</title>
        <authorList>
            <person name="D'Souza A.W."/>
            <person name="Potter R.F."/>
            <person name="Wallace M."/>
            <person name="Shupe A."/>
            <person name="Patel S."/>
            <person name="Sun S."/>
            <person name="Gul D."/>
            <person name="Kwon J.H."/>
            <person name="Andleeb S."/>
            <person name="Burnham C.-A.D."/>
            <person name="Dantas G."/>
        </authorList>
    </citation>
    <scope>NUCLEOTIDE SEQUENCE [LARGE SCALE GENOMIC DNA]</scope>
    <source>
        <strain evidence="2 3">AS_373</strain>
    </source>
</reference>
<comment type="caution">
    <text evidence="2">The sequence shown here is derived from an EMBL/GenBank/DDBJ whole genome shotgun (WGS) entry which is preliminary data.</text>
</comment>
<evidence type="ECO:0000256" key="1">
    <source>
        <dbReference type="SAM" id="Coils"/>
    </source>
</evidence>
<dbReference type="EMBL" id="RHXB01000015">
    <property type="protein sequence ID" value="RSE22996.1"/>
    <property type="molecule type" value="Genomic_DNA"/>
</dbReference>
<evidence type="ECO:0000313" key="2">
    <source>
        <dbReference type="EMBL" id="RSE22996.1"/>
    </source>
</evidence>
<sequence>MITLTEVTAVLKKLWVPLLLTAVLGALAWTANHYRDNAIAYKDQRDKATNQLNQANATITDMQTRQRDVAVLDAKYTRELADAQNTISDLRRDVDSGAKRLRVAATCTGVRQTTAASGMDALAEPELTGAARRDYFTLRERIEIVTKQLTGLQEYVRTQCLK</sequence>
<dbReference type="Pfam" id="PF03245">
    <property type="entry name" value="Phage_lysis"/>
    <property type="match status" value="1"/>
</dbReference>
<dbReference type="AlphaFoldDB" id="A0A3R9EGM0"/>
<accession>A0A3R9EGM0</accession>
<feature type="coiled-coil region" evidence="1">
    <location>
        <begin position="38"/>
        <end position="93"/>
    </location>
</feature>
<evidence type="ECO:0000313" key="3">
    <source>
        <dbReference type="Proteomes" id="UP000275331"/>
    </source>
</evidence>
<dbReference type="RefSeq" id="WP_125294903.1">
    <property type="nucleotide sequence ID" value="NZ_RHWZ01000013.1"/>
</dbReference>
<dbReference type="OrthoDB" id="6877134at2"/>
<dbReference type="GO" id="GO:0044659">
    <property type="term" value="P:viral release from host cell by cytolysis"/>
    <property type="evidence" value="ECO:0007669"/>
    <property type="project" value="InterPro"/>
</dbReference>